<comment type="caution">
    <text evidence="1">The sequence shown here is derived from an EMBL/GenBank/DDBJ whole genome shotgun (WGS) entry which is preliminary data.</text>
</comment>
<keyword evidence="2" id="KW-1185">Reference proteome</keyword>
<gene>
    <name evidence="1" type="ORF">CIT26_14125</name>
</gene>
<dbReference type="AlphaFoldDB" id="A0A271LNX7"/>
<proteinExistence type="predicted"/>
<sequence>MVIIHAVAIGPFRRWLRLRAERKALLSATDQLSRLPDDVLGDIGISHDEIMCALRSRAIRHAEAGAAGTTIERTRIASASIPKRLAAGSGYASAEIPFGWSTSARSSLTSRLRQAAARGRDLRTALHLRPQGLNVDRRELGRISK</sequence>
<dbReference type="EMBL" id="NPKJ01000043">
    <property type="protein sequence ID" value="PAQ09045.1"/>
    <property type="molecule type" value="Genomic_DNA"/>
</dbReference>
<dbReference type="Proteomes" id="UP000216442">
    <property type="component" value="Unassembled WGS sequence"/>
</dbReference>
<protein>
    <recommendedName>
        <fullName evidence="3">DUF1127 domain-containing protein</fullName>
    </recommendedName>
</protein>
<name>A0A271LNX7_9HYPH</name>
<reference evidence="1 2" key="1">
    <citation type="submission" date="2017-08" db="EMBL/GenBank/DDBJ databases">
        <title>Mesorhizobium wenxinae sp. nov., a novel rhizobial species isolated from root nodules of chickpea (Cicer arietinum L.).</title>
        <authorList>
            <person name="Zhang J."/>
        </authorList>
    </citation>
    <scope>NUCLEOTIDE SEQUENCE [LARGE SCALE GENOMIC DNA]</scope>
    <source>
        <strain evidence="1 2">SDW018</strain>
    </source>
</reference>
<accession>A0A271LNX7</accession>
<evidence type="ECO:0000313" key="2">
    <source>
        <dbReference type="Proteomes" id="UP000216442"/>
    </source>
</evidence>
<evidence type="ECO:0000313" key="1">
    <source>
        <dbReference type="EMBL" id="PAQ09045.1"/>
    </source>
</evidence>
<organism evidence="1 2">
    <name type="scientific">Mesorhizobium temperatum</name>
    <dbReference type="NCBI Taxonomy" id="241416"/>
    <lineage>
        <taxon>Bacteria</taxon>
        <taxon>Pseudomonadati</taxon>
        <taxon>Pseudomonadota</taxon>
        <taxon>Alphaproteobacteria</taxon>
        <taxon>Hyphomicrobiales</taxon>
        <taxon>Phyllobacteriaceae</taxon>
        <taxon>Mesorhizobium</taxon>
    </lineage>
</organism>
<evidence type="ECO:0008006" key="3">
    <source>
        <dbReference type="Google" id="ProtNLM"/>
    </source>
</evidence>